<dbReference type="InterPro" id="IPR011864">
    <property type="entry name" value="Phosphate_PstC"/>
</dbReference>
<organism evidence="13 14">
    <name type="scientific">Rarobacter faecitabidus</name>
    <dbReference type="NCBI Taxonomy" id="13243"/>
    <lineage>
        <taxon>Bacteria</taxon>
        <taxon>Bacillati</taxon>
        <taxon>Actinomycetota</taxon>
        <taxon>Actinomycetes</taxon>
        <taxon>Micrococcales</taxon>
        <taxon>Rarobacteraceae</taxon>
        <taxon>Rarobacter</taxon>
    </lineage>
</organism>
<dbReference type="Pfam" id="PF00528">
    <property type="entry name" value="BPD_transp_1"/>
    <property type="match status" value="1"/>
</dbReference>
<feature type="region of interest" description="Disordered" evidence="11">
    <location>
        <begin position="1"/>
        <end position="25"/>
    </location>
</feature>
<feature type="transmembrane region" description="Helical" evidence="9">
    <location>
        <begin position="183"/>
        <end position="207"/>
    </location>
</feature>
<evidence type="ECO:0000256" key="2">
    <source>
        <dbReference type="ARBA" id="ARBA00007069"/>
    </source>
</evidence>
<evidence type="ECO:0000256" key="4">
    <source>
        <dbReference type="ARBA" id="ARBA00022475"/>
    </source>
</evidence>
<feature type="transmembrane region" description="Helical" evidence="9">
    <location>
        <begin position="87"/>
        <end position="117"/>
    </location>
</feature>
<feature type="transmembrane region" description="Helical" evidence="9">
    <location>
        <begin position="255"/>
        <end position="273"/>
    </location>
</feature>
<evidence type="ECO:0000256" key="10">
    <source>
        <dbReference type="RuleBase" id="RU363054"/>
    </source>
</evidence>
<evidence type="ECO:0000256" key="11">
    <source>
        <dbReference type="SAM" id="MobiDB-lite"/>
    </source>
</evidence>
<comment type="subcellular location">
    <subcellularLocation>
        <location evidence="1 9">Cell membrane</location>
        <topology evidence="1 9">Multi-pass membrane protein</topology>
    </subcellularLocation>
</comment>
<dbReference type="CDD" id="cd06261">
    <property type="entry name" value="TM_PBP2"/>
    <property type="match status" value="1"/>
</dbReference>
<dbReference type="InterPro" id="IPR035906">
    <property type="entry name" value="MetI-like_sf"/>
</dbReference>
<protein>
    <recommendedName>
        <fullName evidence="10">Phosphate transport system permease protein</fullName>
    </recommendedName>
</protein>
<keyword evidence="4 10" id="KW-1003">Cell membrane</keyword>
<dbReference type="PROSITE" id="PS50928">
    <property type="entry name" value="ABC_TM1"/>
    <property type="match status" value="1"/>
</dbReference>
<accession>A0A542ZTL4</accession>
<dbReference type="EMBL" id="VFOS01000001">
    <property type="protein sequence ID" value="TQL63698.1"/>
    <property type="molecule type" value="Genomic_DNA"/>
</dbReference>
<evidence type="ECO:0000259" key="12">
    <source>
        <dbReference type="PROSITE" id="PS50928"/>
    </source>
</evidence>
<feature type="transmembrane region" description="Helical" evidence="9">
    <location>
        <begin position="45"/>
        <end position="67"/>
    </location>
</feature>
<comment type="similarity">
    <text evidence="2 10">Belongs to the binding-protein-dependent transport system permease family. CysTW subfamily.</text>
</comment>
<dbReference type="InterPro" id="IPR051124">
    <property type="entry name" value="Phosphate_Transport_Permease"/>
</dbReference>
<evidence type="ECO:0000256" key="8">
    <source>
        <dbReference type="ARBA" id="ARBA00023136"/>
    </source>
</evidence>
<keyword evidence="6 9" id="KW-0812">Transmembrane</keyword>
<dbReference type="AlphaFoldDB" id="A0A542ZTL4"/>
<evidence type="ECO:0000256" key="6">
    <source>
        <dbReference type="ARBA" id="ARBA00022692"/>
    </source>
</evidence>
<dbReference type="GO" id="GO:0005886">
    <property type="term" value="C:plasma membrane"/>
    <property type="evidence" value="ECO:0007669"/>
    <property type="project" value="UniProtKB-SubCell"/>
</dbReference>
<feature type="transmembrane region" description="Helical" evidence="9">
    <location>
        <begin position="293"/>
        <end position="318"/>
    </location>
</feature>
<sequence>MLTEVQPDEATGRRGQRGNTDDLLTNGRRQWGGAIFSGASHTAGILILVVLAAVAVFLIIEAWPAITAPTEELEKISWFKGTSLLEYIGPLVFGTLLSSVLALLFAVPLSIGIALFISHYAPRRVAQTVAYVIDLLAAIPSVVYGLWGALWLLPVLNPIFSWLTSALGFIPLFADYQAPAKNILSASIVLAVMILPIITAVSREIFLQTPRLHEEAALALGATKWELVRMAVLPFGRSGIISASMLGLGRALGETMAVLMVISPGLLYSFFLLKPGQHQTIAANIAAQFPEASGLSVSVLIATGLALFVFTFLVNMAARAIIARRKDFSGAN</sequence>
<keyword evidence="5 10" id="KW-0592">Phosphate transport</keyword>
<dbReference type="GO" id="GO:0006817">
    <property type="term" value="P:phosphate ion transport"/>
    <property type="evidence" value="ECO:0007669"/>
    <property type="project" value="UniProtKB-KW"/>
</dbReference>
<dbReference type="GO" id="GO:0005315">
    <property type="term" value="F:phosphate transmembrane transporter activity"/>
    <property type="evidence" value="ECO:0007669"/>
    <property type="project" value="InterPro"/>
</dbReference>
<evidence type="ECO:0000256" key="1">
    <source>
        <dbReference type="ARBA" id="ARBA00004651"/>
    </source>
</evidence>
<reference evidence="13 14" key="1">
    <citation type="submission" date="2019-06" db="EMBL/GenBank/DDBJ databases">
        <title>Sequencing the genomes of 1000 actinobacteria strains.</title>
        <authorList>
            <person name="Klenk H.-P."/>
        </authorList>
    </citation>
    <scope>NUCLEOTIDE SEQUENCE [LARGE SCALE GENOMIC DNA]</scope>
    <source>
        <strain evidence="13 14">DSM 4813</strain>
    </source>
</reference>
<dbReference type="Gene3D" id="1.10.3720.10">
    <property type="entry name" value="MetI-like"/>
    <property type="match status" value="1"/>
</dbReference>
<comment type="caution">
    <text evidence="13">The sequence shown here is derived from an EMBL/GenBank/DDBJ whole genome shotgun (WGS) entry which is preliminary data.</text>
</comment>
<gene>
    <name evidence="13" type="ORF">FB461_0166</name>
</gene>
<evidence type="ECO:0000256" key="3">
    <source>
        <dbReference type="ARBA" id="ARBA00022448"/>
    </source>
</evidence>
<evidence type="ECO:0000256" key="7">
    <source>
        <dbReference type="ARBA" id="ARBA00022989"/>
    </source>
</evidence>
<comment type="function">
    <text evidence="10">Part of the binding-protein-dependent transport system for phosphate; probably responsible for the translocation of the substrate across the membrane.</text>
</comment>
<keyword evidence="14" id="KW-1185">Reference proteome</keyword>
<evidence type="ECO:0000256" key="9">
    <source>
        <dbReference type="RuleBase" id="RU363032"/>
    </source>
</evidence>
<name>A0A542ZTL4_RARFA</name>
<dbReference type="SUPFAM" id="SSF161098">
    <property type="entry name" value="MetI-like"/>
    <property type="match status" value="1"/>
</dbReference>
<dbReference type="PANTHER" id="PTHR30425">
    <property type="entry name" value="PHOSPHATE TRANSPORT SYSTEM PERMEASE PROTEIN PST"/>
    <property type="match status" value="1"/>
</dbReference>
<dbReference type="NCBIfam" id="TIGR02138">
    <property type="entry name" value="phosphate_pstC"/>
    <property type="match status" value="1"/>
</dbReference>
<proteinExistence type="inferred from homology"/>
<evidence type="ECO:0000256" key="5">
    <source>
        <dbReference type="ARBA" id="ARBA00022592"/>
    </source>
</evidence>
<dbReference type="Proteomes" id="UP000315389">
    <property type="component" value="Unassembled WGS sequence"/>
</dbReference>
<keyword evidence="7 9" id="KW-1133">Transmembrane helix</keyword>
<evidence type="ECO:0000313" key="14">
    <source>
        <dbReference type="Proteomes" id="UP000315389"/>
    </source>
</evidence>
<feature type="transmembrane region" description="Helical" evidence="9">
    <location>
        <begin position="129"/>
        <end position="153"/>
    </location>
</feature>
<evidence type="ECO:0000313" key="13">
    <source>
        <dbReference type="EMBL" id="TQL63698.1"/>
    </source>
</evidence>
<keyword evidence="3 9" id="KW-0813">Transport</keyword>
<dbReference type="OrthoDB" id="9785113at2"/>
<feature type="domain" description="ABC transmembrane type-1" evidence="12">
    <location>
        <begin position="92"/>
        <end position="318"/>
    </location>
</feature>
<keyword evidence="8 9" id="KW-0472">Membrane</keyword>
<dbReference type="InterPro" id="IPR000515">
    <property type="entry name" value="MetI-like"/>
</dbReference>
<dbReference type="PANTHER" id="PTHR30425:SF1">
    <property type="entry name" value="PHOSPHATE TRANSPORT SYSTEM PERMEASE PROTEIN PSTC"/>
    <property type="match status" value="1"/>
</dbReference>